<sequence>MLILQPLLASTLVLYVWFLIKHIQNTKPTYLYAQRDGQAISLGPAGRTTSLENMRDGKYTIFRRRTVVGLAVIDGPDDTPRRAGNVRLQRGSLRRNDRSIGSDRSQDCVHCIRDLLSRRYSLAAIDMPSSPSLTTITRSTISACVLRASLAILQQQIQHLQMSRRRHEVWLGGRGLIGGALRRPPQRLCTRVRSLIKPSFLNARDGSARRMDRRVGWIRAPDGSGHHMARAWHQGPRAAPHDLRIHQ</sequence>
<reference evidence="1" key="1">
    <citation type="submission" date="2021-03" db="EMBL/GenBank/DDBJ databases">
        <authorList>
            <consortium name="DOE Joint Genome Institute"/>
            <person name="Ahrendt S."/>
            <person name="Looney B.P."/>
            <person name="Miyauchi S."/>
            <person name="Morin E."/>
            <person name="Drula E."/>
            <person name="Courty P.E."/>
            <person name="Chicoki N."/>
            <person name="Fauchery L."/>
            <person name="Kohler A."/>
            <person name="Kuo A."/>
            <person name="Labutti K."/>
            <person name="Pangilinan J."/>
            <person name="Lipzen A."/>
            <person name="Riley R."/>
            <person name="Andreopoulos W."/>
            <person name="He G."/>
            <person name="Johnson J."/>
            <person name="Barry K.W."/>
            <person name="Grigoriev I.V."/>
            <person name="Nagy L."/>
            <person name="Hibbett D."/>
            <person name="Henrissat B."/>
            <person name="Matheny P.B."/>
            <person name="Labbe J."/>
            <person name="Martin F."/>
        </authorList>
    </citation>
    <scope>NUCLEOTIDE SEQUENCE</scope>
    <source>
        <strain evidence="1">HHB10654</strain>
    </source>
</reference>
<dbReference type="EMBL" id="MU277246">
    <property type="protein sequence ID" value="KAI0057536.1"/>
    <property type="molecule type" value="Genomic_DNA"/>
</dbReference>
<comment type="caution">
    <text evidence="1">The sequence shown here is derived from an EMBL/GenBank/DDBJ whole genome shotgun (WGS) entry which is preliminary data.</text>
</comment>
<name>A0ACB8SNR7_9AGAM</name>
<organism evidence="1 2">
    <name type="scientific">Artomyces pyxidatus</name>
    <dbReference type="NCBI Taxonomy" id="48021"/>
    <lineage>
        <taxon>Eukaryota</taxon>
        <taxon>Fungi</taxon>
        <taxon>Dikarya</taxon>
        <taxon>Basidiomycota</taxon>
        <taxon>Agaricomycotina</taxon>
        <taxon>Agaricomycetes</taxon>
        <taxon>Russulales</taxon>
        <taxon>Auriscalpiaceae</taxon>
        <taxon>Artomyces</taxon>
    </lineage>
</organism>
<proteinExistence type="predicted"/>
<evidence type="ECO:0000313" key="1">
    <source>
        <dbReference type="EMBL" id="KAI0057536.1"/>
    </source>
</evidence>
<feature type="non-terminal residue" evidence="1">
    <location>
        <position position="247"/>
    </location>
</feature>
<dbReference type="Proteomes" id="UP000814140">
    <property type="component" value="Unassembled WGS sequence"/>
</dbReference>
<protein>
    <submittedName>
        <fullName evidence="1">Uncharacterized protein</fullName>
    </submittedName>
</protein>
<accession>A0ACB8SNR7</accession>
<keyword evidence="2" id="KW-1185">Reference proteome</keyword>
<reference evidence="1" key="2">
    <citation type="journal article" date="2022" name="New Phytol.">
        <title>Evolutionary transition to the ectomycorrhizal habit in the genomes of a hyperdiverse lineage of mushroom-forming fungi.</title>
        <authorList>
            <person name="Looney B."/>
            <person name="Miyauchi S."/>
            <person name="Morin E."/>
            <person name="Drula E."/>
            <person name="Courty P.E."/>
            <person name="Kohler A."/>
            <person name="Kuo A."/>
            <person name="LaButti K."/>
            <person name="Pangilinan J."/>
            <person name="Lipzen A."/>
            <person name="Riley R."/>
            <person name="Andreopoulos W."/>
            <person name="He G."/>
            <person name="Johnson J."/>
            <person name="Nolan M."/>
            <person name="Tritt A."/>
            <person name="Barry K.W."/>
            <person name="Grigoriev I.V."/>
            <person name="Nagy L.G."/>
            <person name="Hibbett D."/>
            <person name="Henrissat B."/>
            <person name="Matheny P.B."/>
            <person name="Labbe J."/>
            <person name="Martin F.M."/>
        </authorList>
    </citation>
    <scope>NUCLEOTIDE SEQUENCE</scope>
    <source>
        <strain evidence="1">HHB10654</strain>
    </source>
</reference>
<gene>
    <name evidence="1" type="ORF">BV25DRAFT_1841641</name>
</gene>
<evidence type="ECO:0000313" key="2">
    <source>
        <dbReference type="Proteomes" id="UP000814140"/>
    </source>
</evidence>